<feature type="binding site" evidence="21 23">
    <location>
        <position position="291"/>
    </location>
    <ligand>
        <name>Zn(2+)</name>
        <dbReference type="ChEBI" id="CHEBI:29105"/>
    </ligand>
</feature>
<dbReference type="InterPro" id="IPR000489">
    <property type="entry name" value="Pterin-binding_dom"/>
</dbReference>
<dbReference type="Pfam" id="PF02574">
    <property type="entry name" value="S-methyl_trans"/>
    <property type="match status" value="1"/>
</dbReference>
<dbReference type="InterPro" id="IPR050554">
    <property type="entry name" value="Met_Synthase/Corrinoid"/>
</dbReference>
<reference evidence="25 26" key="1">
    <citation type="submission" date="2016-07" db="EMBL/GenBank/DDBJ databases">
        <title>Draft genome sequence of Prauserella muralis DSM 45305, isolated from a mould-covered wall in an indoor environment.</title>
        <authorList>
            <person name="Ruckert C."/>
            <person name="Albersmeier A."/>
            <person name="Jiang C.-L."/>
            <person name="Jiang Y."/>
            <person name="Kalinowski J."/>
            <person name="Schneider O."/>
            <person name="Winkler A."/>
            <person name="Zotchev S.B."/>
        </authorList>
    </citation>
    <scope>NUCLEOTIDE SEQUENCE [LARGE SCALE GENOMIC DNA]</scope>
    <source>
        <strain evidence="25 26">DSM 45305</strain>
    </source>
</reference>
<dbReference type="Gene3D" id="3.10.196.10">
    <property type="entry name" value="Vitamin B12-dependent methionine synthase, activation domain"/>
    <property type="match status" value="1"/>
</dbReference>
<evidence type="ECO:0000256" key="9">
    <source>
        <dbReference type="ARBA" id="ARBA00022605"/>
    </source>
</evidence>
<sequence>MDSDSRFLAELNRRVLVADGGMGTALQAHDLTLDDFAQLEGCNEILNETRPDVVSSVYRGFLEAGSDAIETNTFGTNLANLGEYGITERIRDLAEKGAVLARQAADEFSTPDRPRFVLGSVGPGTKLPTLGHAPYATLRDAYVDNVLGLLDGGIDAVLVETSQDLLQTKAAIVAAKRAMEQAGRRVPIIAQVTVEQTGTMLVGSEIGAALTALEPLGIDLIGMNCATGPAEMSEHLRVLADHARVPLSVMPNAGLPELGPNGAVYPLRPDELAEALSGFVTEFGARLVGGCCGTTNEHVSAVVEAVAGLQPRERTPEVVPAVSSVYQSVPFEQDASILNIGERTNANGSKKFREAMLEARYEDCVEIAKAQTREGAHMLDLCVDYVGRDGTEDMRELASRLATASTLPIMVDSTEPDVIEAGLEHLGGRCSINSVNYEDGTEPGGRYDRVMRMAVEHGASVVITCIDEEGQARTADWKLRVAERAIEDLTTNWGMEESAIIVDCLVFPITTGQEEVRKDALETINAIRELKRRHPDVQTTLGLSNVSFGLNPAARQVLNSVFLHECREAGLDSAILNSSKILPMNKIEDEPREVALDLIYDRRAEGYDPLQKLMALFEGKTASSSKASRAEELAKLPLLERLEKRIIEGEVNGLEADLDAAMAEKPPLDIINENLLAGMKVVGDLFGSGQMQLPFVLQSAEVMKTAVAYLEPHMEKDDSGGKGKLLLATVKGDVHDIGKNLVDIIVSNNGYDVVNIGIKQPINAILEAAEEHKVDAIGMSGLLVKSTVIMKDNLQEMNARGVAQKYPVLLGGAALTRTFVENDLDEVYEGDVRYAKDAFEGLNLMDRLMAVKRGETPAEDEAEQAKKAERKARRERSLRIAEQRKAAQGEEPSLDDTTRSDVDADVPVPTPAFWGSRVVRGVPVADYLSLLDERATFFGQWGLRGARQGEGPSYEELVETEGRPRLRAWVDELSTQGILAHAALVYGYFPCYSVGNDLVVLDKDEPDAPERMRFSFPRQRRDRRLCLADFFRSREKAEETGQVDVLPVQLVTMGQPIADYAGELFAKDAYRDYLEIHGLGVQLTEALAEYWHRRIRQELRFSSGAAVAEEDPEDVQQFFKLGYRGARFSFGYGACPDLEDRAKIVELLEAERIGVELSEEFQLHPEQSTDAIVAHHPEAKYFNT</sequence>
<dbReference type="SUPFAM" id="SSF56507">
    <property type="entry name" value="Methionine synthase activation domain-like"/>
    <property type="match status" value="1"/>
</dbReference>
<evidence type="ECO:0000256" key="20">
    <source>
        <dbReference type="PIRNR" id="PIRNR000381"/>
    </source>
</evidence>
<evidence type="ECO:0000256" key="8">
    <source>
        <dbReference type="ARBA" id="ARBA00022603"/>
    </source>
</evidence>
<feature type="binding site" evidence="22">
    <location>
        <position position="838"/>
    </location>
    <ligand>
        <name>methylcob(III)alamin</name>
        <dbReference type="ChEBI" id="CHEBI:28115"/>
    </ligand>
</feature>
<dbReference type="Gene3D" id="3.40.50.280">
    <property type="entry name" value="Cobalamin-binding domain"/>
    <property type="match status" value="1"/>
</dbReference>
<dbReference type="GO" id="GO:0050667">
    <property type="term" value="P:homocysteine metabolic process"/>
    <property type="evidence" value="ECO:0007669"/>
    <property type="project" value="TreeGrafter"/>
</dbReference>
<dbReference type="UniPathway" id="UPA00051">
    <property type="reaction ID" value="UER00081"/>
</dbReference>
<evidence type="ECO:0000256" key="14">
    <source>
        <dbReference type="ARBA" id="ARBA00022737"/>
    </source>
</evidence>
<dbReference type="Pfam" id="PF02965">
    <property type="entry name" value="Met_synt_B12"/>
    <property type="match status" value="1"/>
</dbReference>
<keyword evidence="11 20" id="KW-0808">Transferase</keyword>
<dbReference type="PROSITE" id="PS50972">
    <property type="entry name" value="PTERIN_BINDING"/>
    <property type="match status" value="1"/>
</dbReference>
<dbReference type="GO" id="GO:0008270">
    <property type="term" value="F:zinc ion binding"/>
    <property type="evidence" value="ECO:0007669"/>
    <property type="project" value="UniProtKB-UniRule"/>
</dbReference>
<evidence type="ECO:0000313" key="25">
    <source>
        <dbReference type="EMBL" id="PXY19425.1"/>
    </source>
</evidence>
<dbReference type="PROSITE" id="PS50974">
    <property type="entry name" value="ADOMET_ACTIVATION"/>
    <property type="match status" value="1"/>
</dbReference>
<dbReference type="PIRSF" id="PIRSF000381">
    <property type="entry name" value="MetH"/>
    <property type="match status" value="1"/>
</dbReference>
<dbReference type="FunFam" id="1.10.1240.10:FF:000002">
    <property type="entry name" value="Methionine synthase"/>
    <property type="match status" value="1"/>
</dbReference>
<dbReference type="GO" id="GO:0031419">
    <property type="term" value="F:cobalamin binding"/>
    <property type="evidence" value="ECO:0007669"/>
    <property type="project" value="UniProtKB-UniRule"/>
</dbReference>
<dbReference type="PROSITE" id="PS50970">
    <property type="entry name" value="HCY"/>
    <property type="match status" value="1"/>
</dbReference>
<dbReference type="GO" id="GO:0005829">
    <property type="term" value="C:cytosol"/>
    <property type="evidence" value="ECO:0007669"/>
    <property type="project" value="TreeGrafter"/>
</dbReference>
<evidence type="ECO:0000256" key="22">
    <source>
        <dbReference type="PIRSR" id="PIRSR000381-2"/>
    </source>
</evidence>
<evidence type="ECO:0000256" key="10">
    <source>
        <dbReference type="ARBA" id="ARBA00022628"/>
    </source>
</evidence>
<keyword evidence="9 20" id="KW-0028">Amino-acid biosynthesis</keyword>
<gene>
    <name evidence="25" type="ORF">BAY60_32295</name>
</gene>
<feature type="binding site" evidence="21 23">
    <location>
        <position position="225"/>
    </location>
    <ligand>
        <name>Zn(2+)</name>
        <dbReference type="ChEBI" id="CHEBI:29105"/>
    </ligand>
</feature>
<dbReference type="Pfam" id="PF02310">
    <property type="entry name" value="B12-binding"/>
    <property type="match status" value="1"/>
</dbReference>
<evidence type="ECO:0000256" key="5">
    <source>
        <dbReference type="ARBA" id="ARBA00010398"/>
    </source>
</evidence>
<dbReference type="Proteomes" id="UP000249915">
    <property type="component" value="Unassembled WGS sequence"/>
</dbReference>
<protein>
    <recommendedName>
        <fullName evidence="7 19">Methionine synthase</fullName>
        <ecNumber evidence="6 19">2.1.1.13</ecNumber>
    </recommendedName>
    <alternativeName>
        <fullName evidence="20">5-methyltetrahydrofolate--homocysteine methyltransferase</fullName>
    </alternativeName>
</protein>
<evidence type="ECO:0000256" key="11">
    <source>
        <dbReference type="ARBA" id="ARBA00022679"/>
    </source>
</evidence>
<keyword evidence="26" id="KW-1185">Reference proteome</keyword>
<evidence type="ECO:0000256" key="3">
    <source>
        <dbReference type="ARBA" id="ARBA00001956"/>
    </source>
</evidence>
<evidence type="ECO:0000313" key="26">
    <source>
        <dbReference type="Proteomes" id="UP000249915"/>
    </source>
</evidence>
<dbReference type="SUPFAM" id="SSF82282">
    <property type="entry name" value="Homocysteine S-methyltransferase"/>
    <property type="match status" value="1"/>
</dbReference>
<dbReference type="PANTHER" id="PTHR45833:SF1">
    <property type="entry name" value="METHIONINE SYNTHASE"/>
    <property type="match status" value="1"/>
</dbReference>
<evidence type="ECO:0000256" key="12">
    <source>
        <dbReference type="ARBA" id="ARBA00022691"/>
    </source>
</evidence>
<evidence type="ECO:0000256" key="16">
    <source>
        <dbReference type="ARBA" id="ARBA00023167"/>
    </source>
</evidence>
<dbReference type="SUPFAM" id="SSF51717">
    <property type="entry name" value="Dihydropteroate synthetase-like"/>
    <property type="match status" value="1"/>
</dbReference>
<feature type="binding site" description="axial binding residue" evidence="21">
    <location>
        <position position="735"/>
    </location>
    <ligand>
        <name>methylcob(III)alamin</name>
        <dbReference type="ChEBI" id="CHEBI:28115"/>
    </ligand>
    <ligandPart>
        <name>Co</name>
        <dbReference type="ChEBI" id="CHEBI:27638"/>
    </ligandPart>
</feature>
<dbReference type="FunFam" id="3.40.50.280:FF:000004">
    <property type="entry name" value="Methionine synthase"/>
    <property type="match status" value="1"/>
</dbReference>
<dbReference type="InterPro" id="IPR037010">
    <property type="entry name" value="VitB12-dep_Met_synth_activ_sf"/>
</dbReference>
<dbReference type="InterPro" id="IPR003726">
    <property type="entry name" value="HCY_dom"/>
</dbReference>
<dbReference type="InterPro" id="IPR036589">
    <property type="entry name" value="HCY_dom_sf"/>
</dbReference>
<feature type="binding site" evidence="22">
    <location>
        <position position="1127"/>
    </location>
    <ligand>
        <name>S-adenosyl-L-methionine</name>
        <dbReference type="ChEBI" id="CHEBI:59789"/>
    </ligand>
</feature>
<comment type="pathway">
    <text evidence="4 20">Amino-acid biosynthesis; L-methionine biosynthesis via de novo pathway; L-methionine from L-homocysteine (MetH route): step 1/1.</text>
</comment>
<comment type="similarity">
    <text evidence="5">Belongs to the vitamin-B12 dependent methionine synthase family.</text>
</comment>
<keyword evidence="12 20" id="KW-0949">S-adenosyl-L-methionine</keyword>
<accession>A0A2V4AHN5</accession>
<evidence type="ECO:0000256" key="1">
    <source>
        <dbReference type="ARBA" id="ARBA00001700"/>
    </source>
</evidence>
<comment type="cofactor">
    <cofactor evidence="2 20 23">
        <name>Zn(2+)</name>
        <dbReference type="ChEBI" id="CHEBI:29105"/>
    </cofactor>
</comment>
<dbReference type="Pfam" id="PF00809">
    <property type="entry name" value="Pterin_bind"/>
    <property type="match status" value="1"/>
</dbReference>
<dbReference type="CDD" id="cd00740">
    <property type="entry name" value="MeTr"/>
    <property type="match status" value="1"/>
</dbReference>
<dbReference type="InterPro" id="IPR011005">
    <property type="entry name" value="Dihydropteroate_synth-like_sf"/>
</dbReference>
<evidence type="ECO:0000256" key="17">
    <source>
        <dbReference type="ARBA" id="ARBA00023285"/>
    </source>
</evidence>
<feature type="binding site" evidence="22">
    <location>
        <position position="932"/>
    </location>
    <ligand>
        <name>S-adenosyl-L-methionine</name>
        <dbReference type="ChEBI" id="CHEBI:59789"/>
    </ligand>
</feature>
<name>A0A2V4AHN5_9PSEU</name>
<dbReference type="RefSeq" id="WP_112285356.1">
    <property type="nucleotide sequence ID" value="NZ_MASW01000007.1"/>
</dbReference>
<feature type="region of interest" description="Disordered" evidence="24">
    <location>
        <begin position="855"/>
        <end position="902"/>
    </location>
</feature>
<dbReference type="InterPro" id="IPR036594">
    <property type="entry name" value="Meth_synthase_dom"/>
</dbReference>
<dbReference type="Gene3D" id="1.10.1240.10">
    <property type="entry name" value="Methionine synthase domain"/>
    <property type="match status" value="1"/>
</dbReference>
<dbReference type="EC" id="2.1.1.13" evidence="6 19"/>
<evidence type="ECO:0000256" key="15">
    <source>
        <dbReference type="ARBA" id="ARBA00022833"/>
    </source>
</evidence>
<dbReference type="FunFam" id="3.20.20.330:FF:000006">
    <property type="entry name" value="Methionine synthase"/>
    <property type="match status" value="1"/>
</dbReference>
<comment type="cofactor">
    <cofactor evidence="3 20 21">
        <name>methylcob(III)alamin</name>
        <dbReference type="ChEBI" id="CHEBI:28115"/>
    </cofactor>
</comment>
<dbReference type="InterPro" id="IPR004223">
    <property type="entry name" value="VitB12-dep_Met_synth_activ_dom"/>
</dbReference>
<dbReference type="SUPFAM" id="SSF47644">
    <property type="entry name" value="Methionine synthase domain"/>
    <property type="match status" value="1"/>
</dbReference>
<keyword evidence="8 20" id="KW-0489">Methyltransferase</keyword>
<dbReference type="InterPro" id="IPR006158">
    <property type="entry name" value="Cobalamin-bd"/>
</dbReference>
<dbReference type="SMART" id="SM01018">
    <property type="entry name" value="B12-binding_2"/>
    <property type="match status" value="1"/>
</dbReference>
<evidence type="ECO:0000256" key="18">
    <source>
        <dbReference type="ARBA" id="ARBA00025552"/>
    </source>
</evidence>
<feature type="binding site" evidence="22">
    <location>
        <begin position="1181"/>
        <end position="1182"/>
    </location>
    <ligand>
        <name>S-adenosyl-L-methionine</name>
        <dbReference type="ChEBI" id="CHEBI:59789"/>
    </ligand>
</feature>
<dbReference type="GO" id="GO:0008705">
    <property type="term" value="F:methionine synthase activity"/>
    <property type="evidence" value="ECO:0007669"/>
    <property type="project" value="UniProtKB-UniRule"/>
</dbReference>
<evidence type="ECO:0000256" key="24">
    <source>
        <dbReference type="SAM" id="MobiDB-lite"/>
    </source>
</evidence>
<dbReference type="InterPro" id="IPR036724">
    <property type="entry name" value="Cobalamin-bd_sf"/>
</dbReference>
<keyword evidence="16 20" id="KW-0486">Methionine biosynthesis</keyword>
<evidence type="ECO:0000256" key="19">
    <source>
        <dbReference type="NCBIfam" id="TIGR02082"/>
    </source>
</evidence>
<keyword evidence="10 20" id="KW-0846">Cobalamin</keyword>
<dbReference type="FunFam" id="3.20.20.20:FF:000007">
    <property type="entry name" value="Methionine synthase"/>
    <property type="match status" value="1"/>
</dbReference>
<dbReference type="InterPro" id="IPR033706">
    <property type="entry name" value="Met_synthase_B12-bd"/>
</dbReference>
<keyword evidence="15 20" id="KW-0862">Zinc</keyword>
<keyword evidence="13 20" id="KW-0479">Metal-binding</keyword>
<feature type="binding site" evidence="21 23">
    <location>
        <position position="292"/>
    </location>
    <ligand>
        <name>Zn(2+)</name>
        <dbReference type="ChEBI" id="CHEBI:29105"/>
    </ligand>
</feature>
<keyword evidence="14" id="KW-0677">Repeat</keyword>
<evidence type="ECO:0000256" key="7">
    <source>
        <dbReference type="ARBA" id="ARBA00013998"/>
    </source>
</evidence>
<dbReference type="EMBL" id="MASW01000007">
    <property type="protein sequence ID" value="PXY19425.1"/>
    <property type="molecule type" value="Genomic_DNA"/>
</dbReference>
<dbReference type="Pfam" id="PF02607">
    <property type="entry name" value="B12-binding_2"/>
    <property type="match status" value="1"/>
</dbReference>
<evidence type="ECO:0000256" key="23">
    <source>
        <dbReference type="PROSITE-ProRule" id="PRU00333"/>
    </source>
</evidence>
<dbReference type="Gene3D" id="3.20.20.20">
    <property type="entry name" value="Dihydropteroate synthase-like"/>
    <property type="match status" value="1"/>
</dbReference>
<comment type="catalytic activity">
    <reaction evidence="1 20">
        <text>(6S)-5-methyl-5,6,7,8-tetrahydrofolate + L-homocysteine = (6S)-5,6,7,8-tetrahydrofolate + L-methionine</text>
        <dbReference type="Rhea" id="RHEA:11172"/>
        <dbReference type="ChEBI" id="CHEBI:18608"/>
        <dbReference type="ChEBI" id="CHEBI:57453"/>
        <dbReference type="ChEBI" id="CHEBI:57844"/>
        <dbReference type="ChEBI" id="CHEBI:58199"/>
        <dbReference type="EC" id="2.1.1.13"/>
    </reaction>
</comment>
<dbReference type="InterPro" id="IPR003759">
    <property type="entry name" value="Cbl-bd_cap"/>
</dbReference>
<feature type="binding site" evidence="22">
    <location>
        <position position="780"/>
    </location>
    <ligand>
        <name>methylcob(III)alamin</name>
        <dbReference type="ChEBI" id="CHEBI:28115"/>
    </ligand>
</feature>
<dbReference type="AlphaFoldDB" id="A0A2V4AHN5"/>
<dbReference type="NCBIfam" id="TIGR02082">
    <property type="entry name" value="metH"/>
    <property type="match status" value="1"/>
</dbReference>
<evidence type="ECO:0000256" key="6">
    <source>
        <dbReference type="ARBA" id="ARBA00012032"/>
    </source>
</evidence>
<dbReference type="InterPro" id="IPR011822">
    <property type="entry name" value="MetH"/>
</dbReference>
<dbReference type="GO" id="GO:0032259">
    <property type="term" value="P:methylation"/>
    <property type="evidence" value="ECO:0007669"/>
    <property type="project" value="UniProtKB-KW"/>
</dbReference>
<comment type="function">
    <text evidence="18 20">Catalyzes the transfer of a methyl group from methyl-cobalamin to homocysteine, yielding enzyme-bound cob(I)alamin and methionine. Subsequently, remethylates the cofactor using methyltetrahydrofolate.</text>
</comment>
<evidence type="ECO:0000256" key="4">
    <source>
        <dbReference type="ARBA" id="ARBA00005178"/>
    </source>
</evidence>
<keyword evidence="17 20" id="KW-0170">Cobalt</keyword>
<evidence type="ECO:0000256" key="21">
    <source>
        <dbReference type="PIRSR" id="PIRSR000381-1"/>
    </source>
</evidence>
<feature type="binding site" evidence="22">
    <location>
        <begin position="732"/>
        <end position="736"/>
    </location>
    <ligand>
        <name>methylcob(III)alamin</name>
        <dbReference type="ChEBI" id="CHEBI:28115"/>
    </ligand>
</feature>
<dbReference type="PANTHER" id="PTHR45833">
    <property type="entry name" value="METHIONINE SYNTHASE"/>
    <property type="match status" value="1"/>
</dbReference>
<comment type="domain">
    <text evidence="20">Modular enzyme with four functionally distinct domains. The isolated Hcy-binding domain catalyzes methyl transfer from free methylcobalamin to homocysteine. The Hcy-binding domain in association with the pterin-binding domain catalyzes the methylation of cob(I)alamin by methyltetrahydrofolate and the methylation of homocysteine. The B12-binding domain binds the cofactor. The AdoMet activation domain binds S-adenosyl-L-methionine. Under aerobic conditions cob(I)alamin can be converted to inactive cob(II)alamin. Reductive methylation by S-adenosyl-L-methionine and flavodoxin regenerates methylcobalamin.</text>
</comment>
<proteinExistence type="inferred from homology"/>
<evidence type="ECO:0000256" key="13">
    <source>
        <dbReference type="ARBA" id="ARBA00022723"/>
    </source>
</evidence>
<dbReference type="CDD" id="cd02069">
    <property type="entry name" value="methionine_synthase_B12_BD"/>
    <property type="match status" value="1"/>
</dbReference>
<comment type="caution">
    <text evidence="25">The sequence shown here is derived from an EMBL/GenBank/DDBJ whole genome shotgun (WGS) entry which is preliminary data.</text>
</comment>
<dbReference type="OrthoDB" id="9803687at2"/>
<dbReference type="Gene3D" id="3.20.20.330">
    <property type="entry name" value="Homocysteine-binding-like domain"/>
    <property type="match status" value="1"/>
</dbReference>
<dbReference type="PROSITE" id="PS51332">
    <property type="entry name" value="B12_BINDING"/>
    <property type="match status" value="1"/>
</dbReference>
<dbReference type="GO" id="GO:0046653">
    <property type="term" value="P:tetrahydrofolate metabolic process"/>
    <property type="evidence" value="ECO:0007669"/>
    <property type="project" value="TreeGrafter"/>
</dbReference>
<feature type="compositionally biased region" description="Basic and acidic residues" evidence="24">
    <location>
        <begin position="875"/>
        <end position="888"/>
    </location>
</feature>
<dbReference type="SUPFAM" id="SSF52242">
    <property type="entry name" value="Cobalamin (vitamin B12)-binding domain"/>
    <property type="match status" value="1"/>
</dbReference>
<organism evidence="25 26">
    <name type="scientific">Prauserella muralis</name>
    <dbReference type="NCBI Taxonomy" id="588067"/>
    <lineage>
        <taxon>Bacteria</taxon>
        <taxon>Bacillati</taxon>
        <taxon>Actinomycetota</taxon>
        <taxon>Actinomycetes</taxon>
        <taxon>Pseudonocardiales</taxon>
        <taxon>Pseudonocardiaceae</taxon>
        <taxon>Prauserella</taxon>
    </lineage>
</organism>
<evidence type="ECO:0000256" key="2">
    <source>
        <dbReference type="ARBA" id="ARBA00001947"/>
    </source>
</evidence>
<dbReference type="PROSITE" id="PS51337">
    <property type="entry name" value="B12_BINDING_NTER"/>
    <property type="match status" value="1"/>
</dbReference>